<name>A0A6N9Q5G9_9BACL</name>
<dbReference type="InterPro" id="IPR036209">
    <property type="entry name" value="YwmB-like_sf"/>
</dbReference>
<dbReference type="EMBL" id="SIJB01000029">
    <property type="protein sequence ID" value="NBI30105.1"/>
    <property type="molecule type" value="Genomic_DNA"/>
</dbReference>
<proteinExistence type="predicted"/>
<evidence type="ECO:0000313" key="3">
    <source>
        <dbReference type="Proteomes" id="UP000448943"/>
    </source>
</evidence>
<reference evidence="2 3" key="1">
    <citation type="submission" date="2019-01" db="EMBL/GenBank/DDBJ databases">
        <title>Chengkuizengella sp. nov., isolated from deep-sea sediment of East Pacific Ocean.</title>
        <authorList>
            <person name="Yang J."/>
            <person name="Lai Q."/>
            <person name="Shao Z."/>
        </authorList>
    </citation>
    <scope>NUCLEOTIDE SEQUENCE [LARGE SCALE GENOMIC DNA]</scope>
    <source>
        <strain evidence="2 3">YPA3-1-1</strain>
    </source>
</reference>
<gene>
    <name evidence="2" type="ORF">ERL59_14230</name>
</gene>
<dbReference type="Proteomes" id="UP000448943">
    <property type="component" value="Unassembled WGS sequence"/>
</dbReference>
<keyword evidence="1" id="KW-0472">Membrane</keyword>
<dbReference type="RefSeq" id="WP_160646911.1">
    <property type="nucleotide sequence ID" value="NZ_SIJB01000029.1"/>
</dbReference>
<dbReference type="Pfam" id="PF08680">
    <property type="entry name" value="DUF1779"/>
    <property type="match status" value="1"/>
</dbReference>
<dbReference type="SUPFAM" id="SSF143842">
    <property type="entry name" value="YwmB-like"/>
    <property type="match status" value="1"/>
</dbReference>
<feature type="transmembrane region" description="Helical" evidence="1">
    <location>
        <begin position="9"/>
        <end position="29"/>
    </location>
</feature>
<evidence type="ECO:0000313" key="2">
    <source>
        <dbReference type="EMBL" id="NBI30105.1"/>
    </source>
</evidence>
<dbReference type="AlphaFoldDB" id="A0A6N9Q5G9"/>
<keyword evidence="1" id="KW-0812">Transmembrane</keyword>
<comment type="caution">
    <text evidence="2">The sequence shown here is derived from an EMBL/GenBank/DDBJ whole genome shotgun (WGS) entry which is preliminary data.</text>
</comment>
<organism evidence="2 3">
    <name type="scientific">Chengkuizengella marina</name>
    <dbReference type="NCBI Taxonomy" id="2507566"/>
    <lineage>
        <taxon>Bacteria</taxon>
        <taxon>Bacillati</taxon>
        <taxon>Bacillota</taxon>
        <taxon>Bacilli</taxon>
        <taxon>Bacillales</taxon>
        <taxon>Paenibacillaceae</taxon>
        <taxon>Chengkuizengella</taxon>
    </lineage>
</organism>
<dbReference type="Gene3D" id="3.30.360.40">
    <property type="entry name" value="YwmB-like"/>
    <property type="match status" value="1"/>
</dbReference>
<protein>
    <recommendedName>
        <fullName evidence="4">TATA-box binding</fullName>
    </recommendedName>
</protein>
<accession>A0A6N9Q5G9</accession>
<evidence type="ECO:0008006" key="4">
    <source>
        <dbReference type="Google" id="ProtNLM"/>
    </source>
</evidence>
<dbReference type="InterPro" id="IPR014794">
    <property type="entry name" value="DUF1779"/>
</dbReference>
<evidence type="ECO:0000256" key="1">
    <source>
        <dbReference type="SAM" id="Phobius"/>
    </source>
</evidence>
<keyword evidence="3" id="KW-1185">Reference proteome</keyword>
<dbReference type="OrthoDB" id="2374820at2"/>
<sequence length="246" mass="28478">MLTILKNKIMYSLFLIIILLISSLSYYIYANPKDDFSQFLSLSEEIFPENYTFILKHSSFYKNYNHQEDFVQLGNLLMDELQMPLGESLIELNHLVYISKVEIDKGTNLSVRLTGMNNDKSTYLTIILESNNQSLNYLSMTKMNIESALQKLDIKVNWNLMIQGKYTNSGSEFQKLWKQLDDVLQLNEIETYTDQRTISTSYYSPALNTKIVSGSNSMNLQVALHQNSLNEEWQLTIGSPIITIEY</sequence>
<keyword evidence="1" id="KW-1133">Transmembrane helix</keyword>